<organism evidence="1 2">
    <name type="scientific">Brachionus plicatilis</name>
    <name type="common">Marine rotifer</name>
    <name type="synonym">Brachionus muelleri</name>
    <dbReference type="NCBI Taxonomy" id="10195"/>
    <lineage>
        <taxon>Eukaryota</taxon>
        <taxon>Metazoa</taxon>
        <taxon>Spiralia</taxon>
        <taxon>Gnathifera</taxon>
        <taxon>Rotifera</taxon>
        <taxon>Eurotatoria</taxon>
        <taxon>Monogononta</taxon>
        <taxon>Pseudotrocha</taxon>
        <taxon>Ploima</taxon>
        <taxon>Brachionidae</taxon>
        <taxon>Brachionus</taxon>
    </lineage>
</organism>
<evidence type="ECO:0000313" key="1">
    <source>
        <dbReference type="EMBL" id="RNA24207.1"/>
    </source>
</evidence>
<keyword evidence="2" id="KW-1185">Reference proteome</keyword>
<gene>
    <name evidence="1" type="ORF">BpHYR1_008986</name>
</gene>
<name>A0A3M7RLD6_BRAPC</name>
<sequence length="95" mass="11042">MNTSVLSPSEVNDSYKISYLGYQSVHRKFLLKKTYNINDLLMTSRLAFTLLKFSRLFIILKGFEELNSFHDCSLNIRKLKGKNLKSFSSVQKTNK</sequence>
<accession>A0A3M7RLD6</accession>
<comment type="caution">
    <text evidence="1">The sequence shown here is derived from an EMBL/GenBank/DDBJ whole genome shotgun (WGS) entry which is preliminary data.</text>
</comment>
<evidence type="ECO:0000313" key="2">
    <source>
        <dbReference type="Proteomes" id="UP000276133"/>
    </source>
</evidence>
<dbReference type="AlphaFoldDB" id="A0A3M7RLD6"/>
<protein>
    <submittedName>
        <fullName evidence="1">Uncharacterized protein</fullName>
    </submittedName>
</protein>
<proteinExistence type="predicted"/>
<dbReference type="EMBL" id="REGN01003157">
    <property type="protein sequence ID" value="RNA24207.1"/>
    <property type="molecule type" value="Genomic_DNA"/>
</dbReference>
<dbReference type="Proteomes" id="UP000276133">
    <property type="component" value="Unassembled WGS sequence"/>
</dbReference>
<reference evidence="1 2" key="1">
    <citation type="journal article" date="2018" name="Sci. Rep.">
        <title>Genomic signatures of local adaptation to the degree of environmental predictability in rotifers.</title>
        <authorList>
            <person name="Franch-Gras L."/>
            <person name="Hahn C."/>
            <person name="Garcia-Roger E.M."/>
            <person name="Carmona M.J."/>
            <person name="Serra M."/>
            <person name="Gomez A."/>
        </authorList>
    </citation>
    <scope>NUCLEOTIDE SEQUENCE [LARGE SCALE GENOMIC DNA]</scope>
    <source>
        <strain evidence="1">HYR1</strain>
    </source>
</reference>